<dbReference type="AlphaFoldDB" id="A0AAN6ZDT2"/>
<accession>A0AAN6ZDT2</accession>
<name>A0AAN6ZDT2_9PEZI</name>
<reference evidence="1" key="2">
    <citation type="submission" date="2023-05" db="EMBL/GenBank/DDBJ databases">
        <authorList>
            <consortium name="Lawrence Berkeley National Laboratory"/>
            <person name="Steindorff A."/>
            <person name="Hensen N."/>
            <person name="Bonometti L."/>
            <person name="Westerberg I."/>
            <person name="Brannstrom I.O."/>
            <person name="Guillou S."/>
            <person name="Cros-Aarteil S."/>
            <person name="Calhoun S."/>
            <person name="Haridas S."/>
            <person name="Kuo A."/>
            <person name="Mondo S."/>
            <person name="Pangilinan J."/>
            <person name="Riley R."/>
            <person name="Labutti K."/>
            <person name="Andreopoulos B."/>
            <person name="Lipzen A."/>
            <person name="Chen C."/>
            <person name="Yanf M."/>
            <person name="Daum C."/>
            <person name="Ng V."/>
            <person name="Clum A."/>
            <person name="Ohm R."/>
            <person name="Martin F."/>
            <person name="Silar P."/>
            <person name="Natvig D."/>
            <person name="Lalanne C."/>
            <person name="Gautier V."/>
            <person name="Ament-Velasquez S.L."/>
            <person name="Kruys A."/>
            <person name="Hutchinson M.I."/>
            <person name="Powell A.J."/>
            <person name="Barry K."/>
            <person name="Miller A.N."/>
            <person name="Grigoriev I.V."/>
            <person name="Debuchy R."/>
            <person name="Gladieux P."/>
            <person name="Thoren M.H."/>
            <person name="Johannesson H."/>
        </authorList>
    </citation>
    <scope>NUCLEOTIDE SEQUENCE</scope>
    <source>
        <strain evidence="1">CBS 123565</strain>
    </source>
</reference>
<evidence type="ECO:0000313" key="1">
    <source>
        <dbReference type="EMBL" id="KAK4135380.1"/>
    </source>
</evidence>
<proteinExistence type="predicted"/>
<sequence length="79" mass="8764">MLMVALLAQESPTALSATTLSTAWARETSTDALLVKSQTHCARISERRASNANRCLCIHWEMDSGIKRYLILPLSCARE</sequence>
<dbReference type="Proteomes" id="UP001304895">
    <property type="component" value="Unassembled WGS sequence"/>
</dbReference>
<protein>
    <submittedName>
        <fullName evidence="1">Uncharacterized protein</fullName>
    </submittedName>
</protein>
<evidence type="ECO:0000313" key="2">
    <source>
        <dbReference type="Proteomes" id="UP001304895"/>
    </source>
</evidence>
<keyword evidence="2" id="KW-1185">Reference proteome</keyword>
<gene>
    <name evidence="1" type="ORF">BT67DRAFT_274264</name>
</gene>
<dbReference type="EMBL" id="MU853406">
    <property type="protein sequence ID" value="KAK4135380.1"/>
    <property type="molecule type" value="Genomic_DNA"/>
</dbReference>
<reference evidence="1" key="1">
    <citation type="journal article" date="2023" name="Mol. Phylogenet. Evol.">
        <title>Genome-scale phylogeny and comparative genomics of the fungal order Sordariales.</title>
        <authorList>
            <person name="Hensen N."/>
            <person name="Bonometti L."/>
            <person name="Westerberg I."/>
            <person name="Brannstrom I.O."/>
            <person name="Guillou S."/>
            <person name="Cros-Aarteil S."/>
            <person name="Calhoun S."/>
            <person name="Haridas S."/>
            <person name="Kuo A."/>
            <person name="Mondo S."/>
            <person name="Pangilinan J."/>
            <person name="Riley R."/>
            <person name="LaButti K."/>
            <person name="Andreopoulos B."/>
            <person name="Lipzen A."/>
            <person name="Chen C."/>
            <person name="Yan M."/>
            <person name="Daum C."/>
            <person name="Ng V."/>
            <person name="Clum A."/>
            <person name="Steindorff A."/>
            <person name="Ohm R.A."/>
            <person name="Martin F."/>
            <person name="Silar P."/>
            <person name="Natvig D.O."/>
            <person name="Lalanne C."/>
            <person name="Gautier V."/>
            <person name="Ament-Velasquez S.L."/>
            <person name="Kruys A."/>
            <person name="Hutchinson M.I."/>
            <person name="Powell A.J."/>
            <person name="Barry K."/>
            <person name="Miller A.N."/>
            <person name="Grigoriev I.V."/>
            <person name="Debuchy R."/>
            <person name="Gladieux P."/>
            <person name="Hiltunen Thoren M."/>
            <person name="Johannesson H."/>
        </authorList>
    </citation>
    <scope>NUCLEOTIDE SEQUENCE</scope>
    <source>
        <strain evidence="1">CBS 123565</strain>
    </source>
</reference>
<organism evidence="1 2">
    <name type="scientific">Trichocladium antarcticum</name>
    <dbReference type="NCBI Taxonomy" id="1450529"/>
    <lineage>
        <taxon>Eukaryota</taxon>
        <taxon>Fungi</taxon>
        <taxon>Dikarya</taxon>
        <taxon>Ascomycota</taxon>
        <taxon>Pezizomycotina</taxon>
        <taxon>Sordariomycetes</taxon>
        <taxon>Sordariomycetidae</taxon>
        <taxon>Sordariales</taxon>
        <taxon>Chaetomiaceae</taxon>
        <taxon>Trichocladium</taxon>
    </lineage>
</organism>
<comment type="caution">
    <text evidence="1">The sequence shown here is derived from an EMBL/GenBank/DDBJ whole genome shotgun (WGS) entry which is preliminary data.</text>
</comment>